<gene>
    <name evidence="3" type="ORF">AS026_27120</name>
</gene>
<feature type="chain" id="PRO_5007137439" evidence="2">
    <location>
        <begin position="25"/>
        <end position="200"/>
    </location>
</feature>
<comment type="caution">
    <text evidence="3">The sequence shown here is derived from an EMBL/GenBank/DDBJ whole genome shotgun (WGS) entry which is preliminary data.</text>
</comment>
<feature type="transmembrane region" description="Helical" evidence="1">
    <location>
        <begin position="38"/>
        <end position="59"/>
    </location>
</feature>
<feature type="transmembrane region" description="Helical" evidence="1">
    <location>
        <begin position="179"/>
        <end position="199"/>
    </location>
</feature>
<name>A0A109K3D4_9HYPH</name>
<sequence length="200" mass="19809">MFSKISRFNAALAVCVLTPALAFAHTGVGQTVGFAHGFTHPVSGLDHVLAMILVGVLAWQLGGRALFLVPTTFVSVMAIGGALGMMGISVPFVEAGIAFSVIVLGAVVALGVRAPLAIAAGVVGLFAIFHGHAHGSEMPAAAAGIAYAAGFMLATAALHIAGIALGYLVGKANEQQGAIVMRSVGGIAALAGVGLLTGLI</sequence>
<keyword evidence="1" id="KW-1133">Transmembrane helix</keyword>
<dbReference type="InterPro" id="IPR007038">
    <property type="entry name" value="HupE_UreJ"/>
</dbReference>
<keyword evidence="2" id="KW-0732">Signal</keyword>
<evidence type="ECO:0000256" key="1">
    <source>
        <dbReference type="SAM" id="Phobius"/>
    </source>
</evidence>
<keyword evidence="4" id="KW-1185">Reference proteome</keyword>
<dbReference type="Proteomes" id="UP000068164">
    <property type="component" value="Unassembled WGS sequence"/>
</dbReference>
<dbReference type="OrthoDB" id="9808192at2"/>
<reference evidence="3 4" key="1">
    <citation type="submission" date="2015-11" db="EMBL/GenBank/DDBJ databases">
        <title>Draft Genome Sequence of the Strain BR 10423 (Rhizobium sp.) isolated from nodules of Mimosa pudica.</title>
        <authorList>
            <person name="Barauna A.C."/>
            <person name="Zilli J.E."/>
            <person name="Simoes-Araujo J.L."/>
            <person name="Reis V.M."/>
            <person name="James E.K."/>
            <person name="Reis F.B.Jr."/>
            <person name="Rouws L.F."/>
            <person name="Passos S.R."/>
            <person name="Gois S.R."/>
        </authorList>
    </citation>
    <scope>NUCLEOTIDE SEQUENCE [LARGE SCALE GENOMIC DNA]</scope>
    <source>
        <strain evidence="3 4">BR10423</strain>
    </source>
</reference>
<feature type="signal peptide" evidence="2">
    <location>
        <begin position="1"/>
        <end position="24"/>
    </location>
</feature>
<proteinExistence type="predicted"/>
<dbReference type="EMBL" id="LNCD01000003">
    <property type="protein sequence ID" value="KWV59973.1"/>
    <property type="molecule type" value="Genomic_DNA"/>
</dbReference>
<dbReference type="AlphaFoldDB" id="A0A109K3D4"/>
<keyword evidence="1" id="KW-0812">Transmembrane</keyword>
<evidence type="ECO:0000313" key="4">
    <source>
        <dbReference type="Proteomes" id="UP000068164"/>
    </source>
</evidence>
<feature type="transmembrane region" description="Helical" evidence="1">
    <location>
        <begin position="141"/>
        <end position="167"/>
    </location>
</feature>
<keyword evidence="1" id="KW-0472">Membrane</keyword>
<dbReference type="Pfam" id="PF04955">
    <property type="entry name" value="HupE_UreJ"/>
    <property type="match status" value="1"/>
</dbReference>
<dbReference type="PIRSF" id="PIRSF016919">
    <property type="entry name" value="HupE_UreJ"/>
    <property type="match status" value="1"/>
</dbReference>
<dbReference type="RefSeq" id="WP_062368377.1">
    <property type="nucleotide sequence ID" value="NZ_LNCD01000003.1"/>
</dbReference>
<accession>A0A109K3D4</accession>
<evidence type="ECO:0000313" key="3">
    <source>
        <dbReference type="EMBL" id="KWV59973.1"/>
    </source>
</evidence>
<evidence type="ECO:0000256" key="2">
    <source>
        <dbReference type="SAM" id="SignalP"/>
    </source>
</evidence>
<feature type="transmembrane region" description="Helical" evidence="1">
    <location>
        <begin position="96"/>
        <end position="129"/>
    </location>
</feature>
<organism evidence="3 4">
    <name type="scientific">Rhizobium altiplani</name>
    <dbReference type="NCBI Taxonomy" id="1864509"/>
    <lineage>
        <taxon>Bacteria</taxon>
        <taxon>Pseudomonadati</taxon>
        <taxon>Pseudomonadota</taxon>
        <taxon>Alphaproteobacteria</taxon>
        <taxon>Hyphomicrobiales</taxon>
        <taxon>Rhizobiaceae</taxon>
        <taxon>Rhizobium/Agrobacterium group</taxon>
        <taxon>Rhizobium</taxon>
    </lineage>
</organism>
<feature type="transmembrane region" description="Helical" evidence="1">
    <location>
        <begin position="66"/>
        <end position="90"/>
    </location>
</feature>
<protein>
    <submittedName>
        <fullName evidence="3">Urease accessory protein</fullName>
    </submittedName>
</protein>